<dbReference type="Proteomes" id="UP000198417">
    <property type="component" value="Unassembled WGS sequence"/>
</dbReference>
<feature type="transmembrane region" description="Helical" evidence="9">
    <location>
        <begin position="166"/>
        <end position="185"/>
    </location>
</feature>
<dbReference type="GO" id="GO:0005886">
    <property type="term" value="C:plasma membrane"/>
    <property type="evidence" value="ECO:0007669"/>
    <property type="project" value="UniProtKB-SubCell"/>
</dbReference>
<evidence type="ECO:0000256" key="6">
    <source>
        <dbReference type="ARBA" id="ARBA00022989"/>
    </source>
</evidence>
<evidence type="ECO:0000256" key="8">
    <source>
        <dbReference type="ARBA" id="ARBA00056719"/>
    </source>
</evidence>
<dbReference type="SUPFAM" id="SSF161098">
    <property type="entry name" value="MetI-like"/>
    <property type="match status" value="1"/>
</dbReference>
<evidence type="ECO:0000313" key="11">
    <source>
        <dbReference type="EMBL" id="SNR82938.1"/>
    </source>
</evidence>
<feature type="transmembrane region" description="Helical" evidence="9">
    <location>
        <begin position="109"/>
        <end position="128"/>
    </location>
</feature>
<organism evidence="11 12">
    <name type="scientific">Puniceibacterium sediminis</name>
    <dbReference type="NCBI Taxonomy" id="1608407"/>
    <lineage>
        <taxon>Bacteria</taxon>
        <taxon>Pseudomonadati</taxon>
        <taxon>Pseudomonadota</taxon>
        <taxon>Alphaproteobacteria</taxon>
        <taxon>Rhodobacterales</taxon>
        <taxon>Paracoccaceae</taxon>
        <taxon>Puniceibacterium</taxon>
    </lineage>
</organism>
<dbReference type="Pfam" id="PF00528">
    <property type="entry name" value="BPD_transp_1"/>
    <property type="match status" value="1"/>
</dbReference>
<feature type="transmembrane region" description="Helical" evidence="9">
    <location>
        <begin position="206"/>
        <end position="227"/>
    </location>
</feature>
<dbReference type="AlphaFoldDB" id="A0A238ZIW5"/>
<evidence type="ECO:0000256" key="5">
    <source>
        <dbReference type="ARBA" id="ARBA00022692"/>
    </source>
</evidence>
<keyword evidence="3 9" id="KW-0813">Transport</keyword>
<comment type="function">
    <text evidence="8">Probably part of an ABC transporter complex. Probably responsible for the translocation of the substrate across the membrane.</text>
</comment>
<evidence type="ECO:0000256" key="7">
    <source>
        <dbReference type="ARBA" id="ARBA00023136"/>
    </source>
</evidence>
<evidence type="ECO:0000313" key="12">
    <source>
        <dbReference type="Proteomes" id="UP000198417"/>
    </source>
</evidence>
<dbReference type="GO" id="GO:0042918">
    <property type="term" value="P:alkanesulfonate transmembrane transport"/>
    <property type="evidence" value="ECO:0007669"/>
    <property type="project" value="UniProtKB-ARBA"/>
</dbReference>
<evidence type="ECO:0000256" key="9">
    <source>
        <dbReference type="RuleBase" id="RU363032"/>
    </source>
</evidence>
<evidence type="ECO:0000256" key="2">
    <source>
        <dbReference type="ARBA" id="ARBA00009306"/>
    </source>
</evidence>
<comment type="similarity">
    <text evidence="2 9">Belongs to the binding-protein-dependent transport system permease family.</text>
</comment>
<dbReference type="CDD" id="cd06261">
    <property type="entry name" value="TM_PBP2"/>
    <property type="match status" value="1"/>
</dbReference>
<accession>A0A238ZIW5</accession>
<feature type="transmembrane region" description="Helical" evidence="9">
    <location>
        <begin position="44"/>
        <end position="65"/>
    </location>
</feature>
<feature type="transmembrane region" description="Helical" evidence="9">
    <location>
        <begin position="264"/>
        <end position="285"/>
    </location>
</feature>
<proteinExistence type="inferred from homology"/>
<keyword evidence="12" id="KW-1185">Reference proteome</keyword>
<keyword evidence="4" id="KW-1003">Cell membrane</keyword>
<keyword evidence="7 9" id="KW-0472">Membrane</keyword>
<dbReference type="InterPro" id="IPR035906">
    <property type="entry name" value="MetI-like_sf"/>
</dbReference>
<evidence type="ECO:0000256" key="3">
    <source>
        <dbReference type="ARBA" id="ARBA00022448"/>
    </source>
</evidence>
<evidence type="ECO:0000256" key="1">
    <source>
        <dbReference type="ARBA" id="ARBA00004651"/>
    </source>
</evidence>
<reference evidence="11 12" key="1">
    <citation type="submission" date="2017-06" db="EMBL/GenBank/DDBJ databases">
        <authorList>
            <person name="Kim H.J."/>
            <person name="Triplett B.A."/>
        </authorList>
    </citation>
    <scope>NUCLEOTIDE SEQUENCE [LARGE SCALE GENOMIC DNA]</scope>
    <source>
        <strain evidence="11 12">DSM 29052</strain>
    </source>
</reference>
<dbReference type="PANTHER" id="PTHR30151:SF0">
    <property type="entry name" value="ABC TRANSPORTER PERMEASE PROTEIN MJ0413-RELATED"/>
    <property type="match status" value="1"/>
</dbReference>
<dbReference type="PROSITE" id="PS50928">
    <property type="entry name" value="ABC_TM1"/>
    <property type="match status" value="1"/>
</dbReference>
<gene>
    <name evidence="11" type="ORF">SAMN06265370_1328</name>
</gene>
<evidence type="ECO:0000256" key="4">
    <source>
        <dbReference type="ARBA" id="ARBA00022475"/>
    </source>
</evidence>
<feature type="domain" description="ABC transmembrane type-1" evidence="10">
    <location>
        <begin position="102"/>
        <end position="286"/>
    </location>
</feature>
<keyword evidence="5 9" id="KW-0812">Transmembrane</keyword>
<dbReference type="InterPro" id="IPR000515">
    <property type="entry name" value="MetI-like"/>
</dbReference>
<name>A0A238ZIW5_9RHOB</name>
<feature type="transmembrane region" description="Helical" evidence="9">
    <location>
        <begin position="140"/>
        <end position="160"/>
    </location>
</feature>
<dbReference type="EMBL" id="FZNN01000032">
    <property type="protein sequence ID" value="SNR82938.1"/>
    <property type="molecule type" value="Genomic_DNA"/>
</dbReference>
<dbReference type="Gene3D" id="1.10.3720.10">
    <property type="entry name" value="MetI-like"/>
    <property type="match status" value="1"/>
</dbReference>
<keyword evidence="6 9" id="KW-1133">Transmembrane helix</keyword>
<dbReference type="FunFam" id="1.10.3720.10:FF:000003">
    <property type="entry name" value="Aliphatic sulfonate ABC transporter permease"/>
    <property type="match status" value="1"/>
</dbReference>
<protein>
    <submittedName>
        <fullName evidence="11">NitT/TauT family transport system permease protein</fullName>
    </submittedName>
</protein>
<comment type="subcellular location">
    <subcellularLocation>
        <location evidence="1 9">Cell membrane</location>
        <topology evidence="1 9">Multi-pass membrane protein</topology>
    </subcellularLocation>
</comment>
<dbReference type="PANTHER" id="PTHR30151">
    <property type="entry name" value="ALKANE SULFONATE ABC TRANSPORTER-RELATED, MEMBRANE SUBUNIT"/>
    <property type="match status" value="1"/>
</dbReference>
<sequence>MTQAVQTLSEEPIPLGQTEQSALSKDPAPTVTPGLLRRALHPDLLRSLGLGLLSLAAGVLFWHWASATNLNVFVNFENVPGPGKVFASFLGHLETEIFYTHIRVSMQRILISYSIAAALGIGLGLIMGRSRIVRAFVMPYIEVIRPIPAVAWIPLAILMWPTEEASIIYITFLGALFPIVLNTLHGVEQTPEVLVRAAQSLGASRLAIFAHVVLPAAMPSISAGLAIGMGVSWFSLLAGEIISGQYGIGYFTWNAYSLINYQDIVVGMLVIGFLGTASTAAIKLLTKPLLKWQKRTR</sequence>
<evidence type="ECO:0000259" key="10">
    <source>
        <dbReference type="PROSITE" id="PS50928"/>
    </source>
</evidence>
<dbReference type="RefSeq" id="WP_176439221.1">
    <property type="nucleotide sequence ID" value="NZ_FZNN01000032.1"/>
</dbReference>